<feature type="domain" description="ABC transporter" evidence="4">
    <location>
        <begin position="7"/>
        <end position="236"/>
    </location>
</feature>
<dbReference type="InterPro" id="IPR003439">
    <property type="entry name" value="ABC_transporter-like_ATP-bd"/>
</dbReference>
<evidence type="ECO:0000256" key="2">
    <source>
        <dbReference type="ARBA" id="ARBA00022741"/>
    </source>
</evidence>
<evidence type="ECO:0000259" key="4">
    <source>
        <dbReference type="PROSITE" id="PS50893"/>
    </source>
</evidence>
<dbReference type="InterPro" id="IPR017871">
    <property type="entry name" value="ABC_transporter-like_CS"/>
</dbReference>
<dbReference type="SUPFAM" id="SSF52540">
    <property type="entry name" value="P-loop containing nucleoside triphosphate hydrolases"/>
    <property type="match status" value="1"/>
</dbReference>
<keyword evidence="2" id="KW-0547">Nucleotide-binding</keyword>
<accession>A0ABS2SY38</accession>
<evidence type="ECO:0000256" key="3">
    <source>
        <dbReference type="ARBA" id="ARBA00022840"/>
    </source>
</evidence>
<dbReference type="RefSeq" id="WP_204466480.1">
    <property type="nucleotide sequence ID" value="NZ_JAFBCV010000007.1"/>
</dbReference>
<dbReference type="PANTHER" id="PTHR43423">
    <property type="entry name" value="ABC TRANSPORTER I FAMILY MEMBER 17"/>
    <property type="match status" value="1"/>
</dbReference>
<comment type="caution">
    <text evidence="5">The sequence shown here is derived from an EMBL/GenBank/DDBJ whole genome shotgun (WGS) entry which is preliminary data.</text>
</comment>
<dbReference type="SMART" id="SM00382">
    <property type="entry name" value="AAA"/>
    <property type="match status" value="1"/>
</dbReference>
<dbReference type="Gene3D" id="3.40.50.300">
    <property type="entry name" value="P-loop containing nucleotide triphosphate hydrolases"/>
    <property type="match status" value="1"/>
</dbReference>
<evidence type="ECO:0000313" key="5">
    <source>
        <dbReference type="EMBL" id="MBM7839157.1"/>
    </source>
</evidence>
<dbReference type="InterPro" id="IPR027417">
    <property type="entry name" value="P-loop_NTPase"/>
</dbReference>
<organism evidence="5 6">
    <name type="scientific">Shouchella xiaoxiensis</name>
    <dbReference type="NCBI Taxonomy" id="766895"/>
    <lineage>
        <taxon>Bacteria</taxon>
        <taxon>Bacillati</taxon>
        <taxon>Bacillota</taxon>
        <taxon>Bacilli</taxon>
        <taxon>Bacillales</taxon>
        <taxon>Bacillaceae</taxon>
        <taxon>Shouchella</taxon>
    </lineage>
</organism>
<dbReference type="Pfam" id="PF00005">
    <property type="entry name" value="ABC_tran"/>
    <property type="match status" value="1"/>
</dbReference>
<keyword evidence="6" id="KW-1185">Reference proteome</keyword>
<dbReference type="GO" id="GO:0005524">
    <property type="term" value="F:ATP binding"/>
    <property type="evidence" value="ECO:0007669"/>
    <property type="project" value="UniProtKB-KW"/>
</dbReference>
<sequence>MSETNAIECRDVYYSANGHSIIKGLTGSFAKGKITAIVGPSGAGKTTLFRLCNGMRSIDSGQILIDQKPIDAFEPTALRKKVGVVLQQATMLSGTVHENVALPLTLTGKALPQANAEQSLKEVGLEKELLTRKSKDLSGGQKQKLSIARTLLNQPEVLLLDEITSSLDRVSQHDIEQLIQMINRTYGTTIIWITHNLEQARQIGQDVWVMMDGQLIEAGPSELLDQPKDERVLQFVKGEMS</sequence>
<dbReference type="EMBL" id="JAFBCV010000007">
    <property type="protein sequence ID" value="MBM7839157.1"/>
    <property type="molecule type" value="Genomic_DNA"/>
</dbReference>
<keyword evidence="1" id="KW-0813">Transport</keyword>
<name>A0ABS2SY38_9BACI</name>
<dbReference type="PANTHER" id="PTHR43423:SF1">
    <property type="entry name" value="ABC TRANSPORTER I FAMILY MEMBER 17"/>
    <property type="match status" value="1"/>
</dbReference>
<dbReference type="CDD" id="cd03260">
    <property type="entry name" value="ABC_PstB_phosphate_transporter"/>
    <property type="match status" value="1"/>
</dbReference>
<evidence type="ECO:0000313" key="6">
    <source>
        <dbReference type="Proteomes" id="UP001179280"/>
    </source>
</evidence>
<evidence type="ECO:0000256" key="1">
    <source>
        <dbReference type="ARBA" id="ARBA00022448"/>
    </source>
</evidence>
<dbReference type="Proteomes" id="UP001179280">
    <property type="component" value="Unassembled WGS sequence"/>
</dbReference>
<proteinExistence type="predicted"/>
<gene>
    <name evidence="5" type="ORF">JOC54_002428</name>
</gene>
<keyword evidence="3 5" id="KW-0067">ATP-binding</keyword>
<reference evidence="5" key="1">
    <citation type="submission" date="2021-01" db="EMBL/GenBank/DDBJ databases">
        <title>Genomic Encyclopedia of Type Strains, Phase IV (KMG-IV): sequencing the most valuable type-strain genomes for metagenomic binning, comparative biology and taxonomic classification.</title>
        <authorList>
            <person name="Goeker M."/>
        </authorList>
    </citation>
    <scope>NUCLEOTIDE SEQUENCE</scope>
    <source>
        <strain evidence="5">DSM 21943</strain>
    </source>
</reference>
<dbReference type="PROSITE" id="PS50893">
    <property type="entry name" value="ABC_TRANSPORTER_2"/>
    <property type="match status" value="1"/>
</dbReference>
<dbReference type="InterPro" id="IPR005670">
    <property type="entry name" value="PstB-like"/>
</dbReference>
<protein>
    <submittedName>
        <fullName evidence="5">ABC transport system ATP-binding protein</fullName>
    </submittedName>
</protein>
<dbReference type="PROSITE" id="PS00211">
    <property type="entry name" value="ABC_TRANSPORTER_1"/>
    <property type="match status" value="1"/>
</dbReference>
<dbReference type="InterPro" id="IPR003593">
    <property type="entry name" value="AAA+_ATPase"/>
</dbReference>